<name>A0A9P6XY65_RHIOR</name>
<sequence length="250" mass="29177">MITEINDKEQHLLTFWHPQDRLTGSDLISKLILKESKVVDLITQAMLDVSSGTYIAVGPTKWSDGTRSDVDIVYDSNEEEEEVKFHHNWRDVFDMRSTMSMHVPMRIIRNGIRRCKDDILKEQQTRARRRNLRSLQQLLNLLEEIKMTKRMWVPRDLVLEVVTNSDVLSCYKHTPLHAFNYIAMKESETVSDTDSIGRALYDSQVTFIRRPGVYGTIHDNSLIDVRPYEEEDESGSFSTELRISKDDIRK</sequence>
<accession>A0A9P6XY65</accession>
<dbReference type="AlphaFoldDB" id="A0A9P6XY65"/>
<evidence type="ECO:0000313" key="1">
    <source>
        <dbReference type="EMBL" id="KAG1534752.1"/>
    </source>
</evidence>
<proteinExistence type="predicted"/>
<dbReference type="Proteomes" id="UP000717996">
    <property type="component" value="Unassembled WGS sequence"/>
</dbReference>
<evidence type="ECO:0000313" key="2">
    <source>
        <dbReference type="Proteomes" id="UP000717996"/>
    </source>
</evidence>
<comment type="caution">
    <text evidence="1">The sequence shown here is derived from an EMBL/GenBank/DDBJ whole genome shotgun (WGS) entry which is preliminary data.</text>
</comment>
<gene>
    <name evidence="1" type="ORF">G6F51_011915</name>
</gene>
<dbReference type="EMBL" id="JAANIT010003108">
    <property type="protein sequence ID" value="KAG1534752.1"/>
    <property type="molecule type" value="Genomic_DNA"/>
</dbReference>
<dbReference type="OrthoDB" id="2156393at2759"/>
<reference evidence="1" key="1">
    <citation type="journal article" date="2020" name="Microb. Genom.">
        <title>Genetic diversity of clinical and environmental Mucorales isolates obtained from an investigation of mucormycosis cases among solid organ transplant recipients.</title>
        <authorList>
            <person name="Nguyen M.H."/>
            <person name="Kaul D."/>
            <person name="Muto C."/>
            <person name="Cheng S.J."/>
            <person name="Richter R.A."/>
            <person name="Bruno V.M."/>
            <person name="Liu G."/>
            <person name="Beyhan S."/>
            <person name="Sundermann A.J."/>
            <person name="Mounaud S."/>
            <person name="Pasculle A.W."/>
            <person name="Nierman W.C."/>
            <person name="Driscoll E."/>
            <person name="Cumbie R."/>
            <person name="Clancy C.J."/>
            <person name="Dupont C.L."/>
        </authorList>
    </citation>
    <scope>NUCLEOTIDE SEQUENCE</scope>
    <source>
        <strain evidence="1">GL16</strain>
    </source>
</reference>
<protein>
    <submittedName>
        <fullName evidence="1">Uncharacterized protein</fullName>
    </submittedName>
</protein>
<organism evidence="1 2">
    <name type="scientific">Rhizopus oryzae</name>
    <name type="common">Mucormycosis agent</name>
    <name type="synonym">Rhizopus arrhizus var. delemar</name>
    <dbReference type="NCBI Taxonomy" id="64495"/>
    <lineage>
        <taxon>Eukaryota</taxon>
        <taxon>Fungi</taxon>
        <taxon>Fungi incertae sedis</taxon>
        <taxon>Mucoromycota</taxon>
        <taxon>Mucoromycotina</taxon>
        <taxon>Mucoromycetes</taxon>
        <taxon>Mucorales</taxon>
        <taxon>Mucorineae</taxon>
        <taxon>Rhizopodaceae</taxon>
        <taxon>Rhizopus</taxon>
    </lineage>
</organism>